<keyword evidence="2" id="KW-1185">Reference proteome</keyword>
<dbReference type="EMBL" id="JAWDIE010000016">
    <property type="protein sequence ID" value="MEJ7138871.1"/>
    <property type="molecule type" value="Genomic_DNA"/>
</dbReference>
<evidence type="ECO:0000313" key="2">
    <source>
        <dbReference type="Proteomes" id="UP001364695"/>
    </source>
</evidence>
<proteinExistence type="predicted"/>
<sequence>MSRRGAFANFAALAQPLRQRWTALQPRERRGVLIAGVAVALLVLWGGLLRPALKGIPRAQAELAQLRAQNDQVQQQVAQASVLRKQPGLAPLSAQQRQQALDAATQALGAAGQLSVQGDSATLTLKNVGPQALQRWLQAVQLGAQARPGQVQLDHGPQGWSGQIVLTLAGAP</sequence>
<comment type="caution">
    <text evidence="1">The sequence shown here is derived from an EMBL/GenBank/DDBJ whole genome shotgun (WGS) entry which is preliminary data.</text>
</comment>
<dbReference type="Proteomes" id="UP001364695">
    <property type="component" value="Unassembled WGS sequence"/>
</dbReference>
<name>A0ACC6P3R1_9BURK</name>
<evidence type="ECO:0000313" key="1">
    <source>
        <dbReference type="EMBL" id="MEJ7138871.1"/>
    </source>
</evidence>
<reference evidence="1" key="1">
    <citation type="submission" date="2023-10" db="EMBL/GenBank/DDBJ databases">
        <title>Amphibacter perezi, gen. nov., sp. nov. a novel taxa of the family Comamonadaceae, class Betaproteobacteria isolated from the skin microbiota of Pelophylax perezi from different populations.</title>
        <authorList>
            <person name="Costa S."/>
            <person name="Proenca D.N."/>
            <person name="Lopes I."/>
            <person name="Morais P.V."/>
        </authorList>
    </citation>
    <scope>NUCLEOTIDE SEQUENCE</scope>
    <source>
        <strain evidence="1">SL12-8</strain>
    </source>
</reference>
<protein>
    <submittedName>
        <fullName evidence="1">Type II secretion system protein GspM</fullName>
    </submittedName>
</protein>
<organism evidence="1 2">
    <name type="scientific">Amphibiibacter pelophylacis</name>
    <dbReference type="NCBI Taxonomy" id="1799477"/>
    <lineage>
        <taxon>Bacteria</taxon>
        <taxon>Pseudomonadati</taxon>
        <taxon>Pseudomonadota</taxon>
        <taxon>Betaproteobacteria</taxon>
        <taxon>Burkholderiales</taxon>
        <taxon>Sphaerotilaceae</taxon>
        <taxon>Amphibiibacter</taxon>
    </lineage>
</organism>
<gene>
    <name evidence="1" type="primary">gspM</name>
    <name evidence="1" type="ORF">RV045_10605</name>
</gene>
<accession>A0ACC6P3R1</accession>